<keyword evidence="4" id="KW-1185">Reference proteome</keyword>
<accession>A0A154P4B3</accession>
<feature type="compositionally biased region" description="Polar residues" evidence="1">
    <location>
        <begin position="133"/>
        <end position="148"/>
    </location>
</feature>
<feature type="compositionally biased region" description="Basic and acidic residues" evidence="1">
    <location>
        <begin position="108"/>
        <end position="132"/>
    </location>
</feature>
<evidence type="ECO:0000313" key="4">
    <source>
        <dbReference type="Proteomes" id="UP000076502"/>
    </source>
</evidence>
<feature type="chain" id="PRO_5007599234" evidence="2">
    <location>
        <begin position="28"/>
        <end position="176"/>
    </location>
</feature>
<feature type="compositionally biased region" description="Basic and acidic residues" evidence="1">
    <location>
        <begin position="163"/>
        <end position="176"/>
    </location>
</feature>
<evidence type="ECO:0000313" key="3">
    <source>
        <dbReference type="EMBL" id="KZC06672.1"/>
    </source>
</evidence>
<dbReference type="EMBL" id="KQ434809">
    <property type="protein sequence ID" value="KZC06672.1"/>
    <property type="molecule type" value="Genomic_DNA"/>
</dbReference>
<protein>
    <submittedName>
        <fullName evidence="3">Uncharacterized protein</fullName>
    </submittedName>
</protein>
<reference evidence="3 4" key="1">
    <citation type="submission" date="2015-07" db="EMBL/GenBank/DDBJ databases">
        <title>The genome of Dufourea novaeangliae.</title>
        <authorList>
            <person name="Pan H."/>
            <person name="Kapheim K."/>
        </authorList>
    </citation>
    <scope>NUCLEOTIDE SEQUENCE [LARGE SCALE GENOMIC DNA]</scope>
    <source>
        <strain evidence="3">0120121106</strain>
        <tissue evidence="3">Whole body</tissue>
    </source>
</reference>
<evidence type="ECO:0000256" key="2">
    <source>
        <dbReference type="SAM" id="SignalP"/>
    </source>
</evidence>
<name>A0A154P4B3_DUFNO</name>
<dbReference type="Proteomes" id="UP000076502">
    <property type="component" value="Unassembled WGS sequence"/>
</dbReference>
<gene>
    <name evidence="3" type="ORF">WN55_10583</name>
</gene>
<feature type="region of interest" description="Disordered" evidence="1">
    <location>
        <begin position="105"/>
        <end position="176"/>
    </location>
</feature>
<evidence type="ECO:0000256" key="1">
    <source>
        <dbReference type="SAM" id="MobiDB-lite"/>
    </source>
</evidence>
<organism evidence="3 4">
    <name type="scientific">Dufourea novaeangliae</name>
    <name type="common">Sweat bee</name>
    <dbReference type="NCBI Taxonomy" id="178035"/>
    <lineage>
        <taxon>Eukaryota</taxon>
        <taxon>Metazoa</taxon>
        <taxon>Ecdysozoa</taxon>
        <taxon>Arthropoda</taxon>
        <taxon>Hexapoda</taxon>
        <taxon>Insecta</taxon>
        <taxon>Pterygota</taxon>
        <taxon>Neoptera</taxon>
        <taxon>Endopterygota</taxon>
        <taxon>Hymenoptera</taxon>
        <taxon>Apocrita</taxon>
        <taxon>Aculeata</taxon>
        <taxon>Apoidea</taxon>
        <taxon>Anthophila</taxon>
        <taxon>Halictidae</taxon>
        <taxon>Rophitinae</taxon>
        <taxon>Dufourea</taxon>
    </lineage>
</organism>
<proteinExistence type="predicted"/>
<dbReference type="OrthoDB" id="7615531at2759"/>
<keyword evidence="2" id="KW-0732">Signal</keyword>
<feature type="signal peptide" evidence="2">
    <location>
        <begin position="1"/>
        <end position="27"/>
    </location>
</feature>
<sequence>MRNLTCVSRSGSVFLILFIACFSVVLSAVPEDRSLYRYPKFDFGQFDRDTLPEYVPDRWRAAPSQKLQPPGIEIQVLKGHVSPQNENLAISIEYKISYQNYKPTNMESLDHNRSGNKIDDNVGENEIGRNDENVVNISKNSKSPQLDSRTIIDPPSYDCPPGQRKDPTGRCRDIIS</sequence>
<dbReference type="AlphaFoldDB" id="A0A154P4B3"/>
<dbReference type="PROSITE" id="PS51257">
    <property type="entry name" value="PROKAR_LIPOPROTEIN"/>
    <property type="match status" value="1"/>
</dbReference>